<dbReference type="AlphaFoldDB" id="A0A235BX85"/>
<protein>
    <submittedName>
        <fullName evidence="1">Uncharacterized protein</fullName>
    </submittedName>
</protein>
<dbReference type="EMBL" id="NOZP01000031">
    <property type="protein sequence ID" value="OYD16953.1"/>
    <property type="molecule type" value="Genomic_DNA"/>
</dbReference>
<comment type="caution">
    <text evidence="1">The sequence shown here is derived from an EMBL/GenBank/DDBJ whole genome shotgun (WGS) entry which is preliminary data.</text>
</comment>
<proteinExistence type="predicted"/>
<organism evidence="1 2">
    <name type="scientific">candidate division WOR-3 bacterium JGI_Cruoil_03_51_56</name>
    <dbReference type="NCBI Taxonomy" id="1973747"/>
    <lineage>
        <taxon>Bacteria</taxon>
        <taxon>Bacteria division WOR-3</taxon>
    </lineage>
</organism>
<sequence length="130" mass="15449">MPYTPAKKDSVQEIPSTCPLLRTCQQRIKDLQEYQRLKQKWTKYAKEQETEEVKVDVKAKKGRKTKKVKIDWAQEVAGSQVFYLEYGKNAQERLANMCPHVKKEELGLITKEPPYLECQLFSEWYYSQKR</sequence>
<dbReference type="Proteomes" id="UP000215559">
    <property type="component" value="Unassembled WGS sequence"/>
</dbReference>
<evidence type="ECO:0000313" key="1">
    <source>
        <dbReference type="EMBL" id="OYD16953.1"/>
    </source>
</evidence>
<accession>A0A235BX85</accession>
<reference evidence="1 2" key="1">
    <citation type="submission" date="2017-07" db="EMBL/GenBank/DDBJ databases">
        <title>Recovery of genomes from metagenomes via a dereplication, aggregation, and scoring strategy.</title>
        <authorList>
            <person name="Sieber C.M."/>
            <person name="Probst A.J."/>
            <person name="Sharrar A."/>
            <person name="Thomas B.C."/>
            <person name="Hess M."/>
            <person name="Tringe S.G."/>
            <person name="Banfield J.F."/>
        </authorList>
    </citation>
    <scope>NUCLEOTIDE SEQUENCE [LARGE SCALE GENOMIC DNA]</scope>
    <source>
        <strain evidence="1">JGI_Cruoil_03_51_56</strain>
    </source>
</reference>
<evidence type="ECO:0000313" key="2">
    <source>
        <dbReference type="Proteomes" id="UP000215559"/>
    </source>
</evidence>
<gene>
    <name evidence="1" type="ORF">CH330_01405</name>
</gene>
<name>A0A235BX85_UNCW3</name>